<reference evidence="6 7" key="1">
    <citation type="journal article" date="2016" name="Mol. Biol. Evol.">
        <title>Comparative Genomics of Early-Diverging Mushroom-Forming Fungi Provides Insights into the Origins of Lignocellulose Decay Capabilities.</title>
        <authorList>
            <person name="Nagy L.G."/>
            <person name="Riley R."/>
            <person name="Tritt A."/>
            <person name="Adam C."/>
            <person name="Daum C."/>
            <person name="Floudas D."/>
            <person name="Sun H."/>
            <person name="Yadav J.S."/>
            <person name="Pangilinan J."/>
            <person name="Larsson K.H."/>
            <person name="Matsuura K."/>
            <person name="Barry K."/>
            <person name="Labutti K."/>
            <person name="Kuo R."/>
            <person name="Ohm R.A."/>
            <person name="Bhattacharya S.S."/>
            <person name="Shirouzu T."/>
            <person name="Yoshinaga Y."/>
            <person name="Martin F.M."/>
            <person name="Grigoriev I.V."/>
            <person name="Hibbett D.S."/>
        </authorList>
    </citation>
    <scope>NUCLEOTIDE SEQUENCE [LARGE SCALE GENOMIC DNA]</scope>
    <source>
        <strain evidence="6 7">HHB14362 ss-1</strain>
    </source>
</reference>
<keyword evidence="3" id="KW-0862">Zinc</keyword>
<dbReference type="InParanoid" id="A0A165RJN8"/>
<dbReference type="OrthoDB" id="5282002at2759"/>
<dbReference type="Pfam" id="PF14737">
    <property type="entry name" value="DUF4470"/>
    <property type="match status" value="1"/>
</dbReference>
<evidence type="ECO:0000256" key="4">
    <source>
        <dbReference type="PROSITE-ProRule" id="PRU00134"/>
    </source>
</evidence>
<organism evidence="6 7">
    <name type="scientific">Neolentinus lepideus HHB14362 ss-1</name>
    <dbReference type="NCBI Taxonomy" id="1314782"/>
    <lineage>
        <taxon>Eukaryota</taxon>
        <taxon>Fungi</taxon>
        <taxon>Dikarya</taxon>
        <taxon>Basidiomycota</taxon>
        <taxon>Agaricomycotina</taxon>
        <taxon>Agaricomycetes</taxon>
        <taxon>Gloeophyllales</taxon>
        <taxon>Gloeophyllaceae</taxon>
        <taxon>Neolentinus</taxon>
    </lineage>
</organism>
<dbReference type="PROSITE" id="PS50865">
    <property type="entry name" value="ZF_MYND_2"/>
    <property type="match status" value="1"/>
</dbReference>
<evidence type="ECO:0000256" key="3">
    <source>
        <dbReference type="ARBA" id="ARBA00022833"/>
    </source>
</evidence>
<name>A0A165RJN8_9AGAM</name>
<feature type="domain" description="MYND-type" evidence="5">
    <location>
        <begin position="1"/>
        <end position="28"/>
    </location>
</feature>
<dbReference type="Proteomes" id="UP000076761">
    <property type="component" value="Unassembled WGS sequence"/>
</dbReference>
<accession>A0A165RJN8</accession>
<dbReference type="InterPro" id="IPR002893">
    <property type="entry name" value="Znf_MYND"/>
</dbReference>
<dbReference type="EMBL" id="KV425581">
    <property type="protein sequence ID" value="KZT23909.1"/>
    <property type="molecule type" value="Genomic_DNA"/>
</dbReference>
<evidence type="ECO:0000259" key="5">
    <source>
        <dbReference type="PROSITE" id="PS50865"/>
    </source>
</evidence>
<evidence type="ECO:0000256" key="2">
    <source>
        <dbReference type="ARBA" id="ARBA00022771"/>
    </source>
</evidence>
<dbReference type="STRING" id="1314782.A0A165RJN8"/>
<keyword evidence="2 4" id="KW-0863">Zinc-finger</keyword>
<dbReference type="GO" id="GO:0008270">
    <property type="term" value="F:zinc ion binding"/>
    <property type="evidence" value="ECO:0007669"/>
    <property type="project" value="UniProtKB-KW"/>
</dbReference>
<dbReference type="Gene3D" id="6.10.140.2220">
    <property type="match status" value="1"/>
</dbReference>
<gene>
    <name evidence="6" type="ORF">NEOLEDRAFT_1163492</name>
</gene>
<dbReference type="AlphaFoldDB" id="A0A165RJN8"/>
<evidence type="ECO:0000313" key="6">
    <source>
        <dbReference type="EMBL" id="KZT23909.1"/>
    </source>
</evidence>
<sequence length="523" mass="60708">MACSNCKLVSYCSVECQRTHWSIHKRDCKNDMMRSDWKPTWERENRLPAFMREDGDEAVDPLDMGLHLWGNMPAVDLINLDKNESNHSVDLSLVCVASGDLRNVVRTVNELPDDYNGQLTILLNDRDPFVTVRNLVLLFLLGTIDDEVLATDLALHYWYSVFLPVEYHLNIMMTMRPLVEKLASYPPGRSFALGNHSELVYDVPCSAIDLMLVTFKRTYDMDDAFSEYIRVRFAPRRRDYHDRAYCVLEPAHRVAVQEFRRLGVVLPFGAVHRHFNFPNRSLFSPEGNWLQNDYASPLECWDLKSVIEAGKNHGAQRADLFGCLYFFLTDQLRIFSRRIRQFKVKFHVFNNGASDLAENLNAGTLTRSGIPASMRFDRIDVSDIMDIEYVGIQRVLENWSPLLRRNGNSTIIAYFMNWRNHQKGGDPLSAGQHVVRTLMRRLQDSNRVFLILHLNGTYTVLKTLKLRMKELHTIVPHRNFAPLDGSPNALPIFPYQESWYLNVYLEGLAWSERYVEFSRERDT</sequence>
<dbReference type="InterPro" id="IPR027974">
    <property type="entry name" value="DUF4470"/>
</dbReference>
<keyword evidence="7" id="KW-1185">Reference proteome</keyword>
<evidence type="ECO:0000313" key="7">
    <source>
        <dbReference type="Proteomes" id="UP000076761"/>
    </source>
</evidence>
<protein>
    <recommendedName>
        <fullName evidence="5">MYND-type domain-containing protein</fullName>
    </recommendedName>
</protein>
<dbReference type="Pfam" id="PF01753">
    <property type="entry name" value="zf-MYND"/>
    <property type="match status" value="1"/>
</dbReference>
<proteinExistence type="predicted"/>
<keyword evidence="1" id="KW-0479">Metal-binding</keyword>
<evidence type="ECO:0000256" key="1">
    <source>
        <dbReference type="ARBA" id="ARBA00022723"/>
    </source>
</evidence>
<dbReference type="SUPFAM" id="SSF144232">
    <property type="entry name" value="HIT/MYND zinc finger-like"/>
    <property type="match status" value="1"/>
</dbReference>